<organism evidence="4 5">
    <name type="scientific">Toxocara canis</name>
    <name type="common">Canine roundworm</name>
    <dbReference type="NCBI Taxonomy" id="6265"/>
    <lineage>
        <taxon>Eukaryota</taxon>
        <taxon>Metazoa</taxon>
        <taxon>Ecdysozoa</taxon>
        <taxon>Nematoda</taxon>
        <taxon>Chromadorea</taxon>
        <taxon>Rhabditida</taxon>
        <taxon>Spirurina</taxon>
        <taxon>Ascaridomorpha</taxon>
        <taxon>Ascaridoidea</taxon>
        <taxon>Toxocaridae</taxon>
        <taxon>Toxocara</taxon>
    </lineage>
</organism>
<keyword evidence="1" id="KW-0175">Coiled coil</keyword>
<evidence type="ECO:0000256" key="1">
    <source>
        <dbReference type="SAM" id="Coils"/>
    </source>
</evidence>
<reference evidence="3 4" key="2">
    <citation type="submission" date="2018-11" db="EMBL/GenBank/DDBJ databases">
        <authorList>
            <consortium name="Pathogen Informatics"/>
        </authorList>
    </citation>
    <scope>NUCLEOTIDE SEQUENCE [LARGE SCALE GENOMIC DNA]</scope>
</reference>
<dbReference type="Proteomes" id="UP000050794">
    <property type="component" value="Unassembled WGS sequence"/>
</dbReference>
<dbReference type="InterPro" id="IPR011993">
    <property type="entry name" value="PH-like_dom_sf"/>
</dbReference>
<dbReference type="WBParaSite" id="TCNE_0001263301-mRNA-1">
    <property type="protein sequence ID" value="TCNE_0001263301-mRNA-1"/>
    <property type="gene ID" value="TCNE_0001263301"/>
</dbReference>
<feature type="coiled-coil region" evidence="1">
    <location>
        <begin position="271"/>
        <end position="305"/>
    </location>
</feature>
<evidence type="ECO:0000313" key="4">
    <source>
        <dbReference type="Proteomes" id="UP000050794"/>
    </source>
</evidence>
<protein>
    <submittedName>
        <fullName evidence="5">PH domain-containing protein</fullName>
    </submittedName>
</protein>
<accession>A0A183UVW3</accession>
<name>A0A183UVW3_TOXCA</name>
<dbReference type="PROSITE" id="PS50003">
    <property type="entry name" value="PH_DOMAIN"/>
    <property type="match status" value="1"/>
</dbReference>
<evidence type="ECO:0000313" key="3">
    <source>
        <dbReference type="EMBL" id="VDM43954.1"/>
    </source>
</evidence>
<dbReference type="EMBL" id="UYWY01021355">
    <property type="protein sequence ID" value="VDM43954.1"/>
    <property type="molecule type" value="Genomic_DNA"/>
</dbReference>
<evidence type="ECO:0000259" key="2">
    <source>
        <dbReference type="PROSITE" id="PS50003"/>
    </source>
</evidence>
<gene>
    <name evidence="3" type="ORF">TCNE_LOCUS12633</name>
</gene>
<evidence type="ECO:0000313" key="5">
    <source>
        <dbReference type="WBParaSite" id="TCNE_0001263301-mRNA-1"/>
    </source>
</evidence>
<keyword evidence="4" id="KW-1185">Reference proteome</keyword>
<proteinExistence type="predicted"/>
<dbReference type="AlphaFoldDB" id="A0A183UVW3"/>
<reference evidence="5" key="1">
    <citation type="submission" date="2016-06" db="UniProtKB">
        <authorList>
            <consortium name="WormBaseParasite"/>
        </authorList>
    </citation>
    <scope>IDENTIFICATION</scope>
</reference>
<sequence length="313" mass="35441">MTLKKRLRSARRHLACIARPHRYYYTVVEFKLYVNYDGSPYCRRPVMECAIYRITLGILNIQQQQVGRLLLENTVISIKGVASTSALCDNLCLRCALRNVCPLRNQSEVGQSCRGSINLQEARIHTDSATNSLTISASSQTFHLKAQNECDRKQWLTALEYARHRAIRAAESDEDEEIKMDSCSNGGMAALETMNKALAAKLDDLRTCNSLIAKHGGELVRALNDTEINEKTRMLNERISLFKITAAAMVNACDEFVSMIAKESRKVGRYAANEHEQRLRLQDQLEQLAQQHSNLERAAYRTARESDLTSDPR</sequence>
<dbReference type="Gene3D" id="2.30.29.30">
    <property type="entry name" value="Pleckstrin-homology domain (PH domain)/Phosphotyrosine-binding domain (PTB)"/>
    <property type="match status" value="1"/>
</dbReference>
<dbReference type="InterPro" id="IPR001849">
    <property type="entry name" value="PH_domain"/>
</dbReference>
<dbReference type="SUPFAM" id="SSF50729">
    <property type="entry name" value="PH domain-like"/>
    <property type="match status" value="1"/>
</dbReference>
<feature type="domain" description="PH" evidence="2">
    <location>
        <begin position="114"/>
        <end position="164"/>
    </location>
</feature>